<reference evidence="16 17" key="1">
    <citation type="journal article" date="2019" name="ISME J.">
        <title>Deianiraea, an extracellular bacterium associated with the ciliate Paramecium, suggests an alternative scenario for the evolution of Rickettsiales.</title>
        <authorList>
            <person name="Castelli M."/>
            <person name="Sabaneyeva E."/>
            <person name="Lanzoni O."/>
            <person name="Lebedeva N."/>
            <person name="Floriano A.M."/>
            <person name="Gaiarsa S."/>
            <person name="Benken K."/>
            <person name="Modeo L."/>
            <person name="Bandi C."/>
            <person name="Potekhin A."/>
            <person name="Sassera D."/>
            <person name="Petroni G."/>
        </authorList>
    </citation>
    <scope>NUCLEOTIDE SEQUENCE [LARGE SCALE GENOMIC DNA]</scope>
    <source>
        <strain evidence="16">CyL4-1</strain>
    </source>
</reference>
<keyword evidence="6 10" id="KW-0238">DNA-binding</keyword>
<dbReference type="InterPro" id="IPR020587">
    <property type="entry name" value="RecA_monomer-monomer_interface"/>
</dbReference>
<dbReference type="Proteomes" id="UP000321934">
    <property type="component" value="Chromosome"/>
</dbReference>
<dbReference type="GO" id="GO:0005829">
    <property type="term" value="C:cytosol"/>
    <property type="evidence" value="ECO:0007669"/>
    <property type="project" value="TreeGrafter"/>
</dbReference>
<evidence type="ECO:0000256" key="11">
    <source>
        <dbReference type="RuleBase" id="RU000526"/>
    </source>
</evidence>
<protein>
    <recommendedName>
        <fullName evidence="2 10">Protein RecA</fullName>
    </recommendedName>
    <alternativeName>
        <fullName evidence="10 11">Recombinase A</fullName>
    </alternativeName>
</protein>
<evidence type="ECO:0000256" key="13">
    <source>
        <dbReference type="SAM" id="MobiDB-lite"/>
    </source>
</evidence>
<dbReference type="InterPro" id="IPR013765">
    <property type="entry name" value="DNA_recomb/repair_RecA"/>
</dbReference>
<dbReference type="PANTHER" id="PTHR45900:SF1">
    <property type="entry name" value="MITOCHONDRIAL DNA REPAIR PROTEIN RECA HOMOLOG-RELATED"/>
    <property type="match status" value="1"/>
</dbReference>
<evidence type="ECO:0000256" key="6">
    <source>
        <dbReference type="ARBA" id="ARBA00023125"/>
    </source>
</evidence>
<dbReference type="NCBIfam" id="TIGR02012">
    <property type="entry name" value="tigrfam_recA"/>
    <property type="match status" value="1"/>
</dbReference>
<evidence type="ECO:0000256" key="2">
    <source>
        <dbReference type="ARBA" id="ARBA00015553"/>
    </source>
</evidence>
<dbReference type="InterPro" id="IPR049428">
    <property type="entry name" value="RecA-like_N"/>
</dbReference>
<keyword evidence="5 10" id="KW-0067">ATP-binding</keyword>
<dbReference type="EMBL" id="CP029077">
    <property type="protein sequence ID" value="QED23391.1"/>
    <property type="molecule type" value="Genomic_DNA"/>
</dbReference>
<keyword evidence="10" id="KW-0963">Cytoplasm</keyword>
<keyword evidence="8 10" id="KW-0234">DNA repair</keyword>
<dbReference type="InterPro" id="IPR027417">
    <property type="entry name" value="P-loop_NTPase"/>
</dbReference>
<evidence type="ECO:0000256" key="1">
    <source>
        <dbReference type="ARBA" id="ARBA00009391"/>
    </source>
</evidence>
<dbReference type="PROSITE" id="PS50162">
    <property type="entry name" value="RECA_2"/>
    <property type="match status" value="1"/>
</dbReference>
<keyword evidence="3 10" id="KW-0547">Nucleotide-binding</keyword>
<dbReference type="GO" id="GO:0005524">
    <property type="term" value="F:ATP binding"/>
    <property type="evidence" value="ECO:0007669"/>
    <property type="project" value="UniProtKB-UniRule"/>
</dbReference>
<evidence type="ECO:0000256" key="5">
    <source>
        <dbReference type="ARBA" id="ARBA00022840"/>
    </source>
</evidence>
<feature type="region of interest" description="Disordered" evidence="13">
    <location>
        <begin position="1"/>
        <end position="21"/>
    </location>
</feature>
<evidence type="ECO:0000256" key="12">
    <source>
        <dbReference type="RuleBase" id="RU004527"/>
    </source>
</evidence>
<keyword evidence="17" id="KW-1185">Reference proteome</keyword>
<dbReference type="InterPro" id="IPR020584">
    <property type="entry name" value="DNA_recomb/repair_RecA_CS"/>
</dbReference>
<gene>
    <name evidence="10" type="primary">recA</name>
    <name evidence="16" type="ORF">Deia_00597</name>
</gene>
<dbReference type="Pfam" id="PF21096">
    <property type="entry name" value="RecA_C"/>
    <property type="match status" value="1"/>
</dbReference>
<dbReference type="SUPFAM" id="SSF54752">
    <property type="entry name" value="RecA protein, C-terminal domain"/>
    <property type="match status" value="1"/>
</dbReference>
<dbReference type="PROSITE" id="PS50163">
    <property type="entry name" value="RECA_3"/>
    <property type="match status" value="1"/>
</dbReference>
<evidence type="ECO:0000256" key="3">
    <source>
        <dbReference type="ARBA" id="ARBA00022741"/>
    </source>
</evidence>
<dbReference type="Pfam" id="PF00154">
    <property type="entry name" value="RecA_N"/>
    <property type="match status" value="1"/>
</dbReference>
<proteinExistence type="inferred from homology"/>
<keyword evidence="4 10" id="KW-0227">DNA damage</keyword>
<evidence type="ECO:0000259" key="14">
    <source>
        <dbReference type="PROSITE" id="PS50162"/>
    </source>
</evidence>
<dbReference type="AlphaFoldDB" id="A0A5B8XGV6"/>
<evidence type="ECO:0000256" key="8">
    <source>
        <dbReference type="ARBA" id="ARBA00023204"/>
    </source>
</evidence>
<organism evidence="16 17">
    <name type="scientific">Candidatus Deianiraea vastatrix</name>
    <dbReference type="NCBI Taxonomy" id="2163644"/>
    <lineage>
        <taxon>Bacteria</taxon>
        <taxon>Pseudomonadati</taxon>
        <taxon>Pseudomonadota</taxon>
        <taxon>Alphaproteobacteria</taxon>
        <taxon>Rickettsiales</taxon>
        <taxon>Candidatus Deianiraeaceae</taxon>
        <taxon>Candidatus Deianiraea</taxon>
    </lineage>
</organism>
<comment type="function">
    <text evidence="10">Can catalyze the hydrolysis of ATP in the presence of single-stranded DNA, the ATP-dependent uptake of single-stranded DNA by duplex DNA, and the ATP-dependent hybridization of homologous single-stranded DNAs. It interacts with LexA causing its activation and leading to its autocatalytic cleavage.</text>
</comment>
<dbReference type="PROSITE" id="PS00321">
    <property type="entry name" value="RECA_1"/>
    <property type="match status" value="1"/>
</dbReference>
<dbReference type="SMART" id="SM00382">
    <property type="entry name" value="AAA"/>
    <property type="match status" value="1"/>
</dbReference>
<dbReference type="Gene3D" id="3.40.50.300">
    <property type="entry name" value="P-loop containing nucleotide triphosphate hydrolases"/>
    <property type="match status" value="1"/>
</dbReference>
<sequence length="376" mass="40909">MYKYMAKEDKKPKEEKLTKEDAAKARSLSDAIAQIEKMYGKGSIMTLGKCEHMEVEVVPTGLLTLDAALGAGGLPKGRVIEIYGHESSGKTTLALTVIASCQKLGGTAAFIDAEHALDPKYAKQLGVDIDSMLLSQPDNGEQALEIADTLTRSGAVDIIVIDSVAALVPKAEIDGDMDSASIGLQARLMSKALRKLTGSISKTNCIVVFINQIRAKISTGYSQGPSETTTGGNALKFYASVRVEVKKIKTLYSKEEAVGSITQFKIVKNKVAPPFKKVELEIMYGQGISREGEILDLAEKMDIFQRSGAYYYYNNEKLAQGKEKLREMLKTDKKLADELEAKIRAKFGTVDITEEAEVSSEDIADSKANPEDDDML</sequence>
<feature type="domain" description="RecA family profile 2" evidence="15">
    <location>
        <begin position="220"/>
        <end position="293"/>
    </location>
</feature>
<feature type="binding site" evidence="10">
    <location>
        <begin position="84"/>
        <end position="91"/>
    </location>
    <ligand>
        <name>ATP</name>
        <dbReference type="ChEBI" id="CHEBI:30616"/>
    </ligand>
</feature>
<name>A0A5B8XGV6_9RICK</name>
<dbReference type="FunFam" id="3.40.50.300:FF:000087">
    <property type="entry name" value="Recombinase RecA"/>
    <property type="match status" value="1"/>
</dbReference>
<dbReference type="PANTHER" id="PTHR45900">
    <property type="entry name" value="RECA"/>
    <property type="match status" value="1"/>
</dbReference>
<evidence type="ECO:0000313" key="17">
    <source>
        <dbReference type="Proteomes" id="UP000321934"/>
    </source>
</evidence>
<dbReference type="GO" id="GO:0006281">
    <property type="term" value="P:DNA repair"/>
    <property type="evidence" value="ECO:0007669"/>
    <property type="project" value="UniProtKB-UniRule"/>
</dbReference>
<dbReference type="SUPFAM" id="SSF52540">
    <property type="entry name" value="P-loop containing nucleoside triphosphate hydrolases"/>
    <property type="match status" value="1"/>
</dbReference>
<evidence type="ECO:0000256" key="7">
    <source>
        <dbReference type="ARBA" id="ARBA00023172"/>
    </source>
</evidence>
<comment type="similarity">
    <text evidence="1 10 12">Belongs to the RecA family.</text>
</comment>
<comment type="subcellular location">
    <subcellularLocation>
        <location evidence="10">Cytoplasm</location>
    </subcellularLocation>
</comment>
<accession>A0A5B8XGV6</accession>
<evidence type="ECO:0000256" key="9">
    <source>
        <dbReference type="ARBA" id="ARBA00023236"/>
    </source>
</evidence>
<keyword evidence="9 10" id="KW-0742">SOS response</keyword>
<dbReference type="InterPro" id="IPR003593">
    <property type="entry name" value="AAA+_ATPase"/>
</dbReference>
<dbReference type="GO" id="GO:0003697">
    <property type="term" value="F:single-stranded DNA binding"/>
    <property type="evidence" value="ECO:0007669"/>
    <property type="project" value="UniProtKB-UniRule"/>
</dbReference>
<evidence type="ECO:0000313" key="16">
    <source>
        <dbReference type="EMBL" id="QED23391.1"/>
    </source>
</evidence>
<dbReference type="InterPro" id="IPR020588">
    <property type="entry name" value="RecA_ATP-bd"/>
</dbReference>
<dbReference type="PRINTS" id="PR00142">
    <property type="entry name" value="RECA"/>
</dbReference>
<dbReference type="GO" id="GO:0140664">
    <property type="term" value="F:ATP-dependent DNA damage sensor activity"/>
    <property type="evidence" value="ECO:0007669"/>
    <property type="project" value="InterPro"/>
</dbReference>
<evidence type="ECO:0000256" key="10">
    <source>
        <dbReference type="HAMAP-Rule" id="MF_00268"/>
    </source>
</evidence>
<evidence type="ECO:0000259" key="15">
    <source>
        <dbReference type="PROSITE" id="PS50163"/>
    </source>
</evidence>
<dbReference type="GO" id="GO:0006310">
    <property type="term" value="P:DNA recombination"/>
    <property type="evidence" value="ECO:0007669"/>
    <property type="project" value="UniProtKB-UniRule"/>
</dbReference>
<dbReference type="HAMAP" id="MF_00268">
    <property type="entry name" value="RecA"/>
    <property type="match status" value="1"/>
</dbReference>
<dbReference type="CDD" id="cd00983">
    <property type="entry name" value="RecA"/>
    <property type="match status" value="1"/>
</dbReference>
<dbReference type="InterPro" id="IPR049261">
    <property type="entry name" value="RecA-like_C"/>
</dbReference>
<dbReference type="GO" id="GO:0003684">
    <property type="term" value="F:damaged DNA binding"/>
    <property type="evidence" value="ECO:0007669"/>
    <property type="project" value="UniProtKB-UniRule"/>
</dbReference>
<keyword evidence="7 10" id="KW-0233">DNA recombination</keyword>
<dbReference type="InterPro" id="IPR023400">
    <property type="entry name" value="RecA_C_sf"/>
</dbReference>
<evidence type="ECO:0000256" key="4">
    <source>
        <dbReference type="ARBA" id="ARBA00022763"/>
    </source>
</evidence>
<dbReference type="GO" id="GO:0009432">
    <property type="term" value="P:SOS response"/>
    <property type="evidence" value="ECO:0007669"/>
    <property type="project" value="UniProtKB-UniRule"/>
</dbReference>
<feature type="region of interest" description="Disordered" evidence="13">
    <location>
        <begin position="356"/>
        <end position="376"/>
    </location>
</feature>
<feature type="domain" description="RecA family profile 1" evidence="14">
    <location>
        <begin position="54"/>
        <end position="213"/>
    </location>
</feature>